<comment type="similarity">
    <text evidence="1">Belongs to the metallophosphoesterase superfamily. YfcE family.</text>
</comment>
<accession>A0ABY4F0W2</accession>
<keyword evidence="4" id="KW-1185">Reference proteome</keyword>
<protein>
    <submittedName>
        <fullName evidence="3">Metallophosphatase family protein</fullName>
    </submittedName>
</protein>
<name>A0ABY4F0W2_9BACI</name>
<sequence length="249" mass="28628">MIFLTSKIAIITDIHGNAAALRAVLDDIDQDKQVAHIYCLGDLIGIGHQTNEVLDLLLSRTDISFIRGNHEESVLRILDGKEPLSTGEERKHHYWIAERLDKAFVPALVHMPMTRTQTINGKRFLFLHYHLQEKDQFSPIDWHPSAEKLDMLYQHSKADVICFGHHHIIHHFKSNKKLYLNPGALGCNHQPFAPYAKIQIGNEGQLDISFKEVAYDNKDFLLAFQTLRVPASAYILKNFYGEQHVKWLK</sequence>
<dbReference type="InterPro" id="IPR024654">
    <property type="entry name" value="Calcineurin-like_PHP_lpxH"/>
</dbReference>
<dbReference type="Proteomes" id="UP000831782">
    <property type="component" value="Chromosome"/>
</dbReference>
<dbReference type="PANTHER" id="PTHR42850">
    <property type="entry name" value="METALLOPHOSPHOESTERASE"/>
    <property type="match status" value="1"/>
</dbReference>
<evidence type="ECO:0000259" key="2">
    <source>
        <dbReference type="Pfam" id="PF12850"/>
    </source>
</evidence>
<evidence type="ECO:0000256" key="1">
    <source>
        <dbReference type="ARBA" id="ARBA00008950"/>
    </source>
</evidence>
<gene>
    <name evidence="3" type="ORF">MUN88_06595</name>
</gene>
<dbReference type="Gene3D" id="3.60.21.10">
    <property type="match status" value="1"/>
</dbReference>
<dbReference type="RefSeq" id="WP_244722465.1">
    <property type="nucleotide sequence ID" value="NZ_CP095072.1"/>
</dbReference>
<feature type="domain" description="Calcineurin-like phosphoesterase" evidence="2">
    <location>
        <begin position="7"/>
        <end position="188"/>
    </location>
</feature>
<dbReference type="PIRSF" id="PIRSF000883">
    <property type="entry name" value="Pesterase_MJ0912"/>
    <property type="match status" value="1"/>
</dbReference>
<dbReference type="Pfam" id="PF12850">
    <property type="entry name" value="Metallophos_2"/>
    <property type="match status" value="1"/>
</dbReference>
<proteinExistence type="inferred from homology"/>
<organism evidence="3 4">
    <name type="scientific">Gracilibacillus caseinilyticus</name>
    <dbReference type="NCBI Taxonomy" id="2932256"/>
    <lineage>
        <taxon>Bacteria</taxon>
        <taxon>Bacillati</taxon>
        <taxon>Bacillota</taxon>
        <taxon>Bacilli</taxon>
        <taxon>Bacillales</taxon>
        <taxon>Bacillaceae</taxon>
        <taxon>Gracilibacillus</taxon>
    </lineage>
</organism>
<reference evidence="3 4" key="1">
    <citation type="submission" date="2022-04" db="EMBL/GenBank/DDBJ databases">
        <title>Gracilibacillus sp. isolated from saltern.</title>
        <authorList>
            <person name="Won M."/>
            <person name="Lee C.-M."/>
            <person name="Woen H.-Y."/>
            <person name="Kwon S.-W."/>
        </authorList>
    </citation>
    <scope>NUCLEOTIDE SEQUENCE [LARGE SCALE GENOMIC DNA]</scope>
    <source>
        <strain evidence="3 4">SSWR10-1</strain>
    </source>
</reference>
<dbReference type="PANTHER" id="PTHR42850:SF2">
    <property type="entry name" value="BLL5683 PROTEIN"/>
    <property type="match status" value="1"/>
</dbReference>
<dbReference type="InterPro" id="IPR029052">
    <property type="entry name" value="Metallo-depent_PP-like"/>
</dbReference>
<dbReference type="SUPFAM" id="SSF56300">
    <property type="entry name" value="Metallo-dependent phosphatases"/>
    <property type="match status" value="1"/>
</dbReference>
<evidence type="ECO:0000313" key="4">
    <source>
        <dbReference type="Proteomes" id="UP000831782"/>
    </source>
</evidence>
<evidence type="ECO:0000313" key="3">
    <source>
        <dbReference type="EMBL" id="UOQ49743.1"/>
    </source>
</evidence>
<dbReference type="InterPro" id="IPR011152">
    <property type="entry name" value="Pesterase_MJ0912"/>
</dbReference>
<dbReference type="InterPro" id="IPR050126">
    <property type="entry name" value="Ap4A_hydrolase"/>
</dbReference>
<dbReference type="EMBL" id="CP095072">
    <property type="protein sequence ID" value="UOQ49743.1"/>
    <property type="molecule type" value="Genomic_DNA"/>
</dbReference>